<evidence type="ECO:0000313" key="5">
    <source>
        <dbReference type="Proteomes" id="UP000242469"/>
    </source>
</evidence>
<feature type="domain" description="CBS" evidence="3">
    <location>
        <begin position="112"/>
        <end position="175"/>
    </location>
</feature>
<dbReference type="InterPro" id="IPR000644">
    <property type="entry name" value="CBS_dom"/>
</dbReference>
<reference evidence="5" key="1">
    <citation type="submission" date="2016-10" db="EMBL/GenBank/DDBJ databases">
        <authorList>
            <person name="Varghese N."/>
            <person name="Submissions S."/>
        </authorList>
    </citation>
    <scope>NUCLEOTIDE SEQUENCE [LARGE SCALE GENOMIC DNA]</scope>
    <source>
        <strain evidence="5">DSM 11526</strain>
    </source>
</reference>
<protein>
    <submittedName>
        <fullName evidence="4">CBS domain-containing protein</fullName>
    </submittedName>
</protein>
<evidence type="ECO:0000259" key="3">
    <source>
        <dbReference type="PROSITE" id="PS51371"/>
    </source>
</evidence>
<dbReference type="Pfam" id="PF00571">
    <property type="entry name" value="CBS"/>
    <property type="match status" value="2"/>
</dbReference>
<evidence type="ECO:0000313" key="4">
    <source>
        <dbReference type="EMBL" id="SEB01780.1"/>
    </source>
</evidence>
<sequence>MKNYHELKTIGLEDYTRLAEGADHAITNLDSPAQLVMTDFRQTPPLTMNLTESISDATQAMRKVHVRSVIVTDSSKAFRGILTVIDLESRKVLSQATSLGLKREDLSIKDVMVSRDKLRGVPLSALQQGTIGDLLKTLRHEGSMHMLVVDPESQEICGIISASEIARRLQVPVEINLQASSFRDLVDVLFGRGESV</sequence>
<dbReference type="InterPro" id="IPR051257">
    <property type="entry name" value="Diverse_CBS-Domain"/>
</dbReference>
<dbReference type="Gene3D" id="3.10.580.10">
    <property type="entry name" value="CBS-domain"/>
    <property type="match status" value="1"/>
</dbReference>
<dbReference type="SUPFAM" id="SSF54631">
    <property type="entry name" value="CBS-domain pair"/>
    <property type="match status" value="1"/>
</dbReference>
<dbReference type="InterPro" id="IPR046342">
    <property type="entry name" value="CBS_dom_sf"/>
</dbReference>
<dbReference type="EMBL" id="FNRJ01000013">
    <property type="protein sequence ID" value="SEB01780.1"/>
    <property type="molecule type" value="Genomic_DNA"/>
</dbReference>
<dbReference type="PANTHER" id="PTHR43080:SF2">
    <property type="entry name" value="CBS DOMAIN-CONTAINING PROTEIN"/>
    <property type="match status" value="1"/>
</dbReference>
<dbReference type="STRING" id="1122198.SAMN02745729_11330"/>
<dbReference type="OrthoDB" id="5295117at2"/>
<feature type="domain" description="CBS" evidence="3">
    <location>
        <begin position="37"/>
        <end position="97"/>
    </location>
</feature>
<organism evidence="4 5">
    <name type="scientific">Marinobacterium iners DSM 11526</name>
    <dbReference type="NCBI Taxonomy" id="1122198"/>
    <lineage>
        <taxon>Bacteria</taxon>
        <taxon>Pseudomonadati</taxon>
        <taxon>Pseudomonadota</taxon>
        <taxon>Gammaproteobacteria</taxon>
        <taxon>Oceanospirillales</taxon>
        <taxon>Oceanospirillaceae</taxon>
        <taxon>Marinobacterium</taxon>
    </lineage>
</organism>
<proteinExistence type="predicted"/>
<dbReference type="Proteomes" id="UP000242469">
    <property type="component" value="Unassembled WGS sequence"/>
</dbReference>
<name>A0A1H4FY68_9GAMM</name>
<evidence type="ECO:0000256" key="1">
    <source>
        <dbReference type="ARBA" id="ARBA00023122"/>
    </source>
</evidence>
<evidence type="ECO:0000256" key="2">
    <source>
        <dbReference type="PROSITE-ProRule" id="PRU00703"/>
    </source>
</evidence>
<dbReference type="AlphaFoldDB" id="A0A1H4FY68"/>
<dbReference type="RefSeq" id="WP_091827279.1">
    <property type="nucleotide sequence ID" value="NZ_FNRJ01000013.1"/>
</dbReference>
<dbReference type="PANTHER" id="PTHR43080">
    <property type="entry name" value="CBS DOMAIN-CONTAINING PROTEIN CBSX3, MITOCHONDRIAL"/>
    <property type="match status" value="1"/>
</dbReference>
<accession>A0A1H4FY68</accession>
<keyword evidence="1 2" id="KW-0129">CBS domain</keyword>
<dbReference type="PROSITE" id="PS51371">
    <property type="entry name" value="CBS"/>
    <property type="match status" value="2"/>
</dbReference>
<keyword evidence="5" id="KW-1185">Reference proteome</keyword>
<gene>
    <name evidence="4" type="ORF">SAMN02745729_11330</name>
</gene>